<sequence length="170" mass="19182">MTTASTDPAPAFKFPDRDATPQTVRSFLADSLVPRYGLHEAAASAAAKWVIGSGRELRDYPPCRFVEVFGRDDAWLVYRVVRPRTLDEWWSEKGANVKLSLVWFISIFALMSMTLIQAVEEDLARVVLIGGLGACWTLLVKRMADLARSNEDQAILELRQEFSGESKSWW</sequence>
<feature type="transmembrane region" description="Helical" evidence="1">
    <location>
        <begin position="123"/>
        <end position="140"/>
    </location>
</feature>
<dbReference type="OrthoDB" id="4771706at2759"/>
<name>A0A5N6KV47_9ROSI</name>
<comment type="caution">
    <text evidence="2">The sequence shown here is derived from an EMBL/GenBank/DDBJ whole genome shotgun (WGS) entry which is preliminary data.</text>
</comment>
<keyword evidence="1" id="KW-1133">Transmembrane helix</keyword>
<keyword evidence="1" id="KW-0812">Transmembrane</keyword>
<dbReference type="AlphaFoldDB" id="A0A5N6KV47"/>
<keyword evidence="3" id="KW-1185">Reference proteome</keyword>
<protein>
    <submittedName>
        <fullName evidence="2">Uncharacterized protein</fullName>
    </submittedName>
</protein>
<gene>
    <name evidence="2" type="ORF">FH972_023411</name>
</gene>
<organism evidence="2 3">
    <name type="scientific">Carpinus fangiana</name>
    <dbReference type="NCBI Taxonomy" id="176857"/>
    <lineage>
        <taxon>Eukaryota</taxon>
        <taxon>Viridiplantae</taxon>
        <taxon>Streptophyta</taxon>
        <taxon>Embryophyta</taxon>
        <taxon>Tracheophyta</taxon>
        <taxon>Spermatophyta</taxon>
        <taxon>Magnoliopsida</taxon>
        <taxon>eudicotyledons</taxon>
        <taxon>Gunneridae</taxon>
        <taxon>Pentapetalae</taxon>
        <taxon>rosids</taxon>
        <taxon>fabids</taxon>
        <taxon>Fagales</taxon>
        <taxon>Betulaceae</taxon>
        <taxon>Carpinus</taxon>
    </lineage>
</organism>
<keyword evidence="1" id="KW-0472">Membrane</keyword>
<evidence type="ECO:0000313" key="3">
    <source>
        <dbReference type="Proteomes" id="UP000327013"/>
    </source>
</evidence>
<reference evidence="2 3" key="1">
    <citation type="submission" date="2019-06" db="EMBL/GenBank/DDBJ databases">
        <title>A chromosomal-level reference genome of Carpinus fangiana (Coryloideae, Betulaceae).</title>
        <authorList>
            <person name="Yang X."/>
            <person name="Wang Z."/>
            <person name="Zhang L."/>
            <person name="Hao G."/>
            <person name="Liu J."/>
            <person name="Yang Y."/>
        </authorList>
    </citation>
    <scope>NUCLEOTIDE SEQUENCE [LARGE SCALE GENOMIC DNA]</scope>
    <source>
        <strain evidence="2">Cfa_2016G</strain>
        <tissue evidence="2">Leaf</tissue>
    </source>
</reference>
<proteinExistence type="predicted"/>
<accession>A0A5N6KV47</accession>
<evidence type="ECO:0000256" key="1">
    <source>
        <dbReference type="SAM" id="Phobius"/>
    </source>
</evidence>
<feature type="transmembrane region" description="Helical" evidence="1">
    <location>
        <begin position="99"/>
        <end position="117"/>
    </location>
</feature>
<dbReference type="Proteomes" id="UP000327013">
    <property type="component" value="Unassembled WGS sequence"/>
</dbReference>
<evidence type="ECO:0000313" key="2">
    <source>
        <dbReference type="EMBL" id="KAB8346369.1"/>
    </source>
</evidence>
<dbReference type="EMBL" id="VIBQ01000013">
    <property type="protein sequence ID" value="KAB8346369.1"/>
    <property type="molecule type" value="Genomic_DNA"/>
</dbReference>